<feature type="non-terminal residue" evidence="1">
    <location>
        <position position="53"/>
    </location>
</feature>
<comment type="caution">
    <text evidence="1">The sequence shown here is derived from an EMBL/GenBank/DDBJ whole genome shotgun (WGS) entry which is preliminary data.</text>
</comment>
<evidence type="ECO:0000313" key="1">
    <source>
        <dbReference type="EMBL" id="CAB3982270.1"/>
    </source>
</evidence>
<evidence type="ECO:0000313" key="2">
    <source>
        <dbReference type="Proteomes" id="UP001152795"/>
    </source>
</evidence>
<accession>A0A7D9DFS0</accession>
<reference evidence="1" key="1">
    <citation type="submission" date="2020-04" db="EMBL/GenBank/DDBJ databases">
        <authorList>
            <person name="Alioto T."/>
            <person name="Alioto T."/>
            <person name="Gomez Garrido J."/>
        </authorList>
    </citation>
    <scope>NUCLEOTIDE SEQUENCE</scope>
    <source>
        <strain evidence="1">A484AB</strain>
    </source>
</reference>
<dbReference type="EMBL" id="CACRXK020000485">
    <property type="protein sequence ID" value="CAB3982270.1"/>
    <property type="molecule type" value="Genomic_DNA"/>
</dbReference>
<dbReference type="Proteomes" id="UP001152795">
    <property type="component" value="Unassembled WGS sequence"/>
</dbReference>
<organism evidence="1 2">
    <name type="scientific">Paramuricea clavata</name>
    <name type="common">Red gorgonian</name>
    <name type="synonym">Violescent sea-whip</name>
    <dbReference type="NCBI Taxonomy" id="317549"/>
    <lineage>
        <taxon>Eukaryota</taxon>
        <taxon>Metazoa</taxon>
        <taxon>Cnidaria</taxon>
        <taxon>Anthozoa</taxon>
        <taxon>Octocorallia</taxon>
        <taxon>Malacalcyonacea</taxon>
        <taxon>Plexauridae</taxon>
        <taxon>Paramuricea</taxon>
    </lineage>
</organism>
<proteinExistence type="predicted"/>
<protein>
    <submittedName>
        <fullName evidence="1">Uncharacterized protein</fullName>
    </submittedName>
</protein>
<gene>
    <name evidence="1" type="ORF">PACLA_8A075578</name>
</gene>
<keyword evidence="2" id="KW-1185">Reference proteome</keyword>
<dbReference type="AlphaFoldDB" id="A0A7D9DFS0"/>
<name>A0A7D9DFS0_PARCT</name>
<sequence>MELVSMIQKANKELVEVARRSEPSVLRERSFEGLAANNWMSEVKNELSTRCPV</sequence>